<dbReference type="AlphaFoldDB" id="M5G9D4"/>
<keyword evidence="4" id="KW-1185">Reference proteome</keyword>
<dbReference type="Proteomes" id="UP000030653">
    <property type="component" value="Unassembled WGS sequence"/>
</dbReference>
<keyword evidence="2" id="KW-0472">Membrane</keyword>
<feature type="region of interest" description="Disordered" evidence="1">
    <location>
        <begin position="521"/>
        <end position="564"/>
    </location>
</feature>
<feature type="compositionally biased region" description="Low complexity" evidence="1">
    <location>
        <begin position="430"/>
        <end position="454"/>
    </location>
</feature>
<feature type="region of interest" description="Disordered" evidence="1">
    <location>
        <begin position="371"/>
        <end position="396"/>
    </location>
</feature>
<evidence type="ECO:0000256" key="1">
    <source>
        <dbReference type="SAM" id="MobiDB-lite"/>
    </source>
</evidence>
<protein>
    <recommendedName>
        <fullName evidence="5">Mid2 domain-containing protein</fullName>
    </recommendedName>
</protein>
<feature type="region of interest" description="Disordered" evidence="1">
    <location>
        <begin position="415"/>
        <end position="485"/>
    </location>
</feature>
<feature type="transmembrane region" description="Helical" evidence="2">
    <location>
        <begin position="308"/>
        <end position="329"/>
    </location>
</feature>
<sequence>MALENSIWNLTVSAISPMFAYDFFTGDSSTGWATTCTEGDAYACDGHTAHVTGAAGSISVTFNGNGIAFYGNVTNSMTVTLSIDGGGNVTEAFDSVNQVLGSAQGLSSGAHTALLSVSPSSPAALLFFNQAVISYDTGLANAQPDITYVDDLNPSISYGAYWFDYPNYTNSSQSNATGTFHASNAYNTTASLRFNASAVLLYGPCYAATGLFEVDVTPGPGTTVLNTTAAGPQVGAHVFQNCLRYFAMGLDPTVERTISMTNIENGTYATLDYVELVGLSSAGPGASGSGASGTTGGGGSSGTNIGPIVGGVVGGVGGLCLILLLFLLYRRHQQKLWAQPEPFGPRMSLDQADSEISPALATGSSIVPLASGVGSGSASQSRPRPESQVLSVGGTPSMSQKQALMAHYALGQRARAPPSDFSAPNSVDLPSAPVSGSTPSAPSSAAGPGASTTALVPAVGAAGVTASPSQPSPRTQPSPTNTSIHSPYAATIASNVNYHFPSPSLRQISSDVNRIIAELSRFGRPPAPGGTGEEDLESELDLNEGHPGPAPPAYDQSHGGNQLF</sequence>
<name>M5G9D4_DACPD</name>
<dbReference type="Gene3D" id="2.60.120.260">
    <property type="entry name" value="Galactose-binding domain-like"/>
    <property type="match status" value="1"/>
</dbReference>
<dbReference type="OrthoDB" id="2576334at2759"/>
<evidence type="ECO:0000256" key="2">
    <source>
        <dbReference type="SAM" id="Phobius"/>
    </source>
</evidence>
<dbReference type="STRING" id="1858805.M5G9D4"/>
<keyword evidence="2" id="KW-0812">Transmembrane</keyword>
<proteinExistence type="predicted"/>
<evidence type="ECO:0000313" key="3">
    <source>
        <dbReference type="EMBL" id="EJU05399.1"/>
    </source>
</evidence>
<accession>M5G9D4</accession>
<feature type="compositionally biased region" description="Low complexity" evidence="1">
    <location>
        <begin position="371"/>
        <end position="381"/>
    </location>
</feature>
<dbReference type="OMA" id="MPATHIP"/>
<dbReference type="EMBL" id="JH795856">
    <property type="protein sequence ID" value="EJU05399.1"/>
    <property type="molecule type" value="Genomic_DNA"/>
</dbReference>
<evidence type="ECO:0000313" key="4">
    <source>
        <dbReference type="Proteomes" id="UP000030653"/>
    </source>
</evidence>
<keyword evidence="2" id="KW-1133">Transmembrane helix</keyword>
<evidence type="ECO:0008006" key="5">
    <source>
        <dbReference type="Google" id="ProtNLM"/>
    </source>
</evidence>
<dbReference type="HOGENOM" id="CLU_483126_0_0_1"/>
<organism evidence="3 4">
    <name type="scientific">Dacryopinax primogenitus (strain DJM 731)</name>
    <name type="common">Brown rot fungus</name>
    <dbReference type="NCBI Taxonomy" id="1858805"/>
    <lineage>
        <taxon>Eukaryota</taxon>
        <taxon>Fungi</taxon>
        <taxon>Dikarya</taxon>
        <taxon>Basidiomycota</taxon>
        <taxon>Agaricomycotina</taxon>
        <taxon>Dacrymycetes</taxon>
        <taxon>Dacrymycetales</taxon>
        <taxon>Dacrymycetaceae</taxon>
        <taxon>Dacryopinax</taxon>
    </lineage>
</organism>
<dbReference type="RefSeq" id="XP_040632293.1">
    <property type="nucleotide sequence ID" value="XM_040771717.1"/>
</dbReference>
<dbReference type="GeneID" id="63686779"/>
<feature type="compositionally biased region" description="Acidic residues" evidence="1">
    <location>
        <begin position="532"/>
        <end position="542"/>
    </location>
</feature>
<reference evidence="3 4" key="1">
    <citation type="journal article" date="2012" name="Science">
        <title>The Paleozoic origin of enzymatic lignin decomposition reconstructed from 31 fungal genomes.</title>
        <authorList>
            <person name="Floudas D."/>
            <person name="Binder M."/>
            <person name="Riley R."/>
            <person name="Barry K."/>
            <person name="Blanchette R.A."/>
            <person name="Henrissat B."/>
            <person name="Martinez A.T."/>
            <person name="Otillar R."/>
            <person name="Spatafora J.W."/>
            <person name="Yadav J.S."/>
            <person name="Aerts A."/>
            <person name="Benoit I."/>
            <person name="Boyd A."/>
            <person name="Carlson A."/>
            <person name="Copeland A."/>
            <person name="Coutinho P.M."/>
            <person name="de Vries R.P."/>
            <person name="Ferreira P."/>
            <person name="Findley K."/>
            <person name="Foster B."/>
            <person name="Gaskell J."/>
            <person name="Glotzer D."/>
            <person name="Gorecki P."/>
            <person name="Heitman J."/>
            <person name="Hesse C."/>
            <person name="Hori C."/>
            <person name="Igarashi K."/>
            <person name="Jurgens J.A."/>
            <person name="Kallen N."/>
            <person name="Kersten P."/>
            <person name="Kohler A."/>
            <person name="Kuees U."/>
            <person name="Kumar T.K.A."/>
            <person name="Kuo A."/>
            <person name="LaButti K."/>
            <person name="Larrondo L.F."/>
            <person name="Lindquist E."/>
            <person name="Ling A."/>
            <person name="Lombard V."/>
            <person name="Lucas S."/>
            <person name="Lundell T."/>
            <person name="Martin R."/>
            <person name="McLaughlin D.J."/>
            <person name="Morgenstern I."/>
            <person name="Morin E."/>
            <person name="Murat C."/>
            <person name="Nagy L.G."/>
            <person name="Nolan M."/>
            <person name="Ohm R.A."/>
            <person name="Patyshakuliyeva A."/>
            <person name="Rokas A."/>
            <person name="Ruiz-Duenas F.J."/>
            <person name="Sabat G."/>
            <person name="Salamov A."/>
            <person name="Samejima M."/>
            <person name="Schmutz J."/>
            <person name="Slot J.C."/>
            <person name="St John F."/>
            <person name="Stenlid J."/>
            <person name="Sun H."/>
            <person name="Sun S."/>
            <person name="Syed K."/>
            <person name="Tsang A."/>
            <person name="Wiebenga A."/>
            <person name="Young D."/>
            <person name="Pisabarro A."/>
            <person name="Eastwood D.C."/>
            <person name="Martin F."/>
            <person name="Cullen D."/>
            <person name="Grigoriev I.V."/>
            <person name="Hibbett D.S."/>
        </authorList>
    </citation>
    <scope>NUCLEOTIDE SEQUENCE [LARGE SCALE GENOMIC DNA]</scope>
    <source>
        <strain evidence="3 4">DJM-731 SS1</strain>
    </source>
</reference>
<gene>
    <name evidence="3" type="ORF">DACRYDRAFT_19910</name>
</gene>